<keyword evidence="1" id="KW-0472">Membrane</keyword>
<dbReference type="Proteomes" id="UP000242913">
    <property type="component" value="Unassembled WGS sequence"/>
</dbReference>
<dbReference type="EMBL" id="KZ270006">
    <property type="protein sequence ID" value="OZC08603.1"/>
    <property type="molecule type" value="Genomic_DNA"/>
</dbReference>
<dbReference type="AlphaFoldDB" id="A0A238BTG9"/>
<keyword evidence="1" id="KW-1133">Transmembrane helix</keyword>
<evidence type="ECO:0000256" key="1">
    <source>
        <dbReference type="SAM" id="Phobius"/>
    </source>
</evidence>
<evidence type="ECO:0000313" key="2">
    <source>
        <dbReference type="EMBL" id="OZC08603.1"/>
    </source>
</evidence>
<evidence type="ECO:0000313" key="3">
    <source>
        <dbReference type="Proteomes" id="UP000242913"/>
    </source>
</evidence>
<organism evidence="2 3">
    <name type="scientific">Onchocerca flexuosa</name>
    <dbReference type="NCBI Taxonomy" id="387005"/>
    <lineage>
        <taxon>Eukaryota</taxon>
        <taxon>Metazoa</taxon>
        <taxon>Ecdysozoa</taxon>
        <taxon>Nematoda</taxon>
        <taxon>Chromadorea</taxon>
        <taxon>Rhabditida</taxon>
        <taxon>Spirurina</taxon>
        <taxon>Spiruromorpha</taxon>
        <taxon>Filarioidea</taxon>
        <taxon>Onchocercidae</taxon>
        <taxon>Onchocerca</taxon>
    </lineage>
</organism>
<name>A0A238BTG9_9BILA</name>
<protein>
    <submittedName>
        <fullName evidence="2">Uncharacterized protein</fullName>
    </submittedName>
</protein>
<keyword evidence="3" id="KW-1185">Reference proteome</keyword>
<reference evidence="2 3" key="1">
    <citation type="submission" date="2015-12" db="EMBL/GenBank/DDBJ databases">
        <title>Draft genome of the nematode, Onchocerca flexuosa.</title>
        <authorList>
            <person name="Mitreva M."/>
        </authorList>
    </citation>
    <scope>NUCLEOTIDE SEQUENCE [LARGE SCALE GENOMIC DNA]</scope>
    <source>
        <strain evidence="2">Red Deer</strain>
    </source>
</reference>
<keyword evidence="1" id="KW-0812">Transmembrane</keyword>
<gene>
    <name evidence="2" type="ORF">X798_04406</name>
</gene>
<proteinExistence type="predicted"/>
<sequence length="124" mass="14610">MNGLSFDGVMMMAVISSLRSVITFVGFILFNYLLVDSFFFHVLGDSFTEETFIIGLHWKIISTSTPFYSYRRVSYHYHSKFLDWESCIMMCLGILSMSCYISLDLHVWYSYLVLIFLVKRNNNY</sequence>
<feature type="transmembrane region" description="Helical" evidence="1">
    <location>
        <begin position="21"/>
        <end position="40"/>
    </location>
</feature>
<accession>A0A238BTG9</accession>